<comment type="caution">
    <text evidence="2">The sequence shown here is derived from an EMBL/GenBank/DDBJ whole genome shotgun (WGS) entry which is preliminary data.</text>
</comment>
<dbReference type="InterPro" id="IPR041577">
    <property type="entry name" value="RT_RNaseH_2"/>
</dbReference>
<dbReference type="Gene3D" id="3.30.70.270">
    <property type="match status" value="2"/>
</dbReference>
<dbReference type="InterPro" id="IPR043128">
    <property type="entry name" value="Rev_trsase/Diguanyl_cyclase"/>
</dbReference>
<dbReference type="Proteomes" id="UP001165190">
    <property type="component" value="Unassembled WGS sequence"/>
</dbReference>
<protein>
    <recommendedName>
        <fullName evidence="1">Reverse transcriptase domain-containing protein</fullName>
    </recommendedName>
</protein>
<dbReference type="OrthoDB" id="1002013at2759"/>
<dbReference type="AlphaFoldDB" id="A0A9W7MWK7"/>
<proteinExistence type="predicted"/>
<dbReference type="EMBL" id="BSYR01000064">
    <property type="protein sequence ID" value="GMJ12521.1"/>
    <property type="molecule type" value="Genomic_DNA"/>
</dbReference>
<evidence type="ECO:0000313" key="2">
    <source>
        <dbReference type="EMBL" id="GMJ12521.1"/>
    </source>
</evidence>
<dbReference type="InterPro" id="IPR000477">
    <property type="entry name" value="RT_dom"/>
</dbReference>
<accession>A0A9W7MWK7</accession>
<dbReference type="PANTHER" id="PTHR33064:SF37">
    <property type="entry name" value="RIBONUCLEASE H"/>
    <property type="match status" value="1"/>
</dbReference>
<reference evidence="2" key="1">
    <citation type="submission" date="2023-05" db="EMBL/GenBank/DDBJ databases">
        <title>Genome and transcriptome analyses reveal genes involved in the formation of fine ridges on petal epidermal cells in Hibiscus trionum.</title>
        <authorList>
            <person name="Koshimizu S."/>
            <person name="Masuda S."/>
            <person name="Ishii T."/>
            <person name="Shirasu K."/>
            <person name="Hoshino A."/>
            <person name="Arita M."/>
        </authorList>
    </citation>
    <scope>NUCLEOTIDE SEQUENCE</scope>
    <source>
        <strain evidence="2">Hamamatsu line</strain>
    </source>
</reference>
<feature type="domain" description="Reverse transcriptase" evidence="1">
    <location>
        <begin position="1"/>
        <end position="67"/>
    </location>
</feature>
<dbReference type="Pfam" id="PF00078">
    <property type="entry name" value="RVT_1"/>
    <property type="match status" value="1"/>
</dbReference>
<dbReference type="InterPro" id="IPR043502">
    <property type="entry name" value="DNA/RNA_pol_sf"/>
</dbReference>
<name>A0A9W7MWK7_HIBTR</name>
<dbReference type="Pfam" id="PF17919">
    <property type="entry name" value="RT_RNaseH_2"/>
    <property type="match status" value="1"/>
</dbReference>
<dbReference type="SUPFAM" id="SSF56672">
    <property type="entry name" value="DNA/RNA polymerases"/>
    <property type="match status" value="1"/>
</dbReference>
<keyword evidence="3" id="KW-1185">Reference proteome</keyword>
<sequence>MNDLFKPYLRKCVLVFFDDILVYSPNLADHANHLRIVLNVLRKNQLFSKESKCFFGQQKVEYLGYVISRDEVSTDSSKIEAMKQWPLPSSLKSLRDFLGLTGYYRKFIKGYGEISKPLTEMLKKDGFVWKPEAVAAFERLKEAMCQAPVLALPNFNKKFYLETDVSPEGIGGVLTQEGRHIAYLSKAL</sequence>
<dbReference type="CDD" id="cd01647">
    <property type="entry name" value="RT_LTR"/>
    <property type="match status" value="1"/>
</dbReference>
<evidence type="ECO:0000313" key="3">
    <source>
        <dbReference type="Proteomes" id="UP001165190"/>
    </source>
</evidence>
<gene>
    <name evidence="2" type="ORF">HRI_004921300</name>
</gene>
<dbReference type="InterPro" id="IPR051320">
    <property type="entry name" value="Viral_Replic_Matur_Polypro"/>
</dbReference>
<dbReference type="PANTHER" id="PTHR33064">
    <property type="entry name" value="POL PROTEIN"/>
    <property type="match status" value="1"/>
</dbReference>
<evidence type="ECO:0000259" key="1">
    <source>
        <dbReference type="PROSITE" id="PS50878"/>
    </source>
</evidence>
<dbReference type="FunFam" id="3.30.70.270:FF:000020">
    <property type="entry name" value="Transposon Tf2-6 polyprotein-like Protein"/>
    <property type="match status" value="1"/>
</dbReference>
<organism evidence="2 3">
    <name type="scientific">Hibiscus trionum</name>
    <name type="common">Flower of an hour</name>
    <dbReference type="NCBI Taxonomy" id="183268"/>
    <lineage>
        <taxon>Eukaryota</taxon>
        <taxon>Viridiplantae</taxon>
        <taxon>Streptophyta</taxon>
        <taxon>Embryophyta</taxon>
        <taxon>Tracheophyta</taxon>
        <taxon>Spermatophyta</taxon>
        <taxon>Magnoliopsida</taxon>
        <taxon>eudicotyledons</taxon>
        <taxon>Gunneridae</taxon>
        <taxon>Pentapetalae</taxon>
        <taxon>rosids</taxon>
        <taxon>malvids</taxon>
        <taxon>Malvales</taxon>
        <taxon>Malvaceae</taxon>
        <taxon>Malvoideae</taxon>
        <taxon>Hibiscus</taxon>
    </lineage>
</organism>
<dbReference type="PROSITE" id="PS50878">
    <property type="entry name" value="RT_POL"/>
    <property type="match status" value="1"/>
</dbReference>